<reference evidence="2" key="1">
    <citation type="submission" date="2021-02" db="EMBL/GenBank/DDBJ databases">
        <title>Skermanella TT6 skin isolate.</title>
        <authorList>
            <person name="Lee K."/>
            <person name="Ganzorig M."/>
        </authorList>
    </citation>
    <scope>NUCLEOTIDE SEQUENCE</scope>
    <source>
        <strain evidence="2">TT6</strain>
    </source>
</reference>
<protein>
    <submittedName>
        <fullName evidence="2">Uncharacterized protein</fullName>
    </submittedName>
</protein>
<keyword evidence="3" id="KW-1185">Reference proteome</keyword>
<dbReference type="EMBL" id="CP067420">
    <property type="protein sequence ID" value="QQP90307.1"/>
    <property type="molecule type" value="Genomic_DNA"/>
</dbReference>
<feature type="transmembrane region" description="Helical" evidence="1">
    <location>
        <begin position="30"/>
        <end position="48"/>
    </location>
</feature>
<evidence type="ECO:0000256" key="1">
    <source>
        <dbReference type="SAM" id="Phobius"/>
    </source>
</evidence>
<evidence type="ECO:0000313" key="2">
    <source>
        <dbReference type="EMBL" id="QQP90307.1"/>
    </source>
</evidence>
<keyword evidence="1" id="KW-1133">Transmembrane helix</keyword>
<dbReference type="Proteomes" id="UP000595197">
    <property type="component" value="Chromosome"/>
</dbReference>
<proteinExistence type="predicted"/>
<keyword evidence="1" id="KW-0812">Transmembrane</keyword>
<name>A0ABX7B7J2_9PROT</name>
<accession>A0ABX7B7J2</accession>
<gene>
    <name evidence="2" type="ORF">IGS68_03335</name>
</gene>
<evidence type="ECO:0000313" key="3">
    <source>
        <dbReference type="Proteomes" id="UP000595197"/>
    </source>
</evidence>
<dbReference type="RefSeq" id="WP_201077310.1">
    <property type="nucleotide sequence ID" value="NZ_CP067420.1"/>
</dbReference>
<keyword evidence="1" id="KW-0472">Membrane</keyword>
<organism evidence="2 3">
    <name type="scientific">Skermanella cutis</name>
    <dbReference type="NCBI Taxonomy" id="2775420"/>
    <lineage>
        <taxon>Bacteria</taxon>
        <taxon>Pseudomonadati</taxon>
        <taxon>Pseudomonadota</taxon>
        <taxon>Alphaproteobacteria</taxon>
        <taxon>Rhodospirillales</taxon>
        <taxon>Azospirillaceae</taxon>
        <taxon>Skermanella</taxon>
    </lineage>
</organism>
<sequence>MSDRAIVALGVWLLLLVLMGTATIGIAIAFYIGLGSVMAVMAAILFIASRRRAGGRHAGAGPRGA</sequence>